<dbReference type="EMBL" id="LAZR01002098">
    <property type="protein sequence ID" value="KKN34540.1"/>
    <property type="molecule type" value="Genomic_DNA"/>
</dbReference>
<keyword evidence="1" id="KW-0812">Transmembrane</keyword>
<evidence type="ECO:0000313" key="2">
    <source>
        <dbReference type="EMBL" id="KKN34540.1"/>
    </source>
</evidence>
<reference evidence="2" key="1">
    <citation type="journal article" date="2015" name="Nature">
        <title>Complex archaea that bridge the gap between prokaryotes and eukaryotes.</title>
        <authorList>
            <person name="Spang A."/>
            <person name="Saw J.H."/>
            <person name="Jorgensen S.L."/>
            <person name="Zaremba-Niedzwiedzka K."/>
            <person name="Martijn J."/>
            <person name="Lind A.E."/>
            <person name="van Eijk R."/>
            <person name="Schleper C."/>
            <person name="Guy L."/>
            <person name="Ettema T.J."/>
        </authorList>
    </citation>
    <scope>NUCLEOTIDE SEQUENCE</scope>
</reference>
<dbReference type="AlphaFoldDB" id="A0A0F9PS30"/>
<protein>
    <submittedName>
        <fullName evidence="2">Uncharacterized protein</fullName>
    </submittedName>
</protein>
<name>A0A0F9PS30_9ZZZZ</name>
<feature type="transmembrane region" description="Helical" evidence="1">
    <location>
        <begin position="7"/>
        <end position="25"/>
    </location>
</feature>
<sequence>MTGTIQTFILLTVVIVAGVCFYNLADTPNQPSPKEFILISNGCIAEQNLHHGKCPKLLLFGVDASLYLYNTRYKAIISESSNDFSNILQMREHMVQETYKFAEQNGISLSDSYTSHWPEH</sequence>
<gene>
    <name evidence="2" type="ORF">LCGC14_0792570</name>
</gene>
<organism evidence="2">
    <name type="scientific">marine sediment metagenome</name>
    <dbReference type="NCBI Taxonomy" id="412755"/>
    <lineage>
        <taxon>unclassified sequences</taxon>
        <taxon>metagenomes</taxon>
        <taxon>ecological metagenomes</taxon>
    </lineage>
</organism>
<proteinExistence type="predicted"/>
<keyword evidence="1" id="KW-1133">Transmembrane helix</keyword>
<accession>A0A0F9PS30</accession>
<keyword evidence="1" id="KW-0472">Membrane</keyword>
<evidence type="ECO:0000256" key="1">
    <source>
        <dbReference type="SAM" id="Phobius"/>
    </source>
</evidence>
<comment type="caution">
    <text evidence="2">The sequence shown here is derived from an EMBL/GenBank/DDBJ whole genome shotgun (WGS) entry which is preliminary data.</text>
</comment>